<dbReference type="Pfam" id="PF07071">
    <property type="entry name" value="KDGP_aldolase"/>
    <property type="match status" value="1"/>
</dbReference>
<organism evidence="1 2">
    <name type="scientific">Paenibacillus glycanilyticus</name>
    <dbReference type="NCBI Taxonomy" id="126569"/>
    <lineage>
        <taxon>Bacteria</taxon>
        <taxon>Bacillati</taxon>
        <taxon>Bacillota</taxon>
        <taxon>Bacilli</taxon>
        <taxon>Bacillales</taxon>
        <taxon>Paenibacillaceae</taxon>
        <taxon>Paenibacillus</taxon>
    </lineage>
</organism>
<comment type="caution">
    <text evidence="1">The sequence shown here is derived from an EMBL/GenBank/DDBJ whole genome shotgun (WGS) entry which is preliminary data.</text>
</comment>
<dbReference type="NCBIfam" id="TIGR03581">
    <property type="entry name" value="EF_0839"/>
    <property type="match status" value="1"/>
</dbReference>
<dbReference type="Proteomes" id="UP001157114">
    <property type="component" value="Unassembled WGS sequence"/>
</dbReference>
<sequence length="254" mass="26627">MTGAATITKRFYEGRIALNVLANSIDNAKAVFDAAEGYVLVGVLSKDYPTVEAGVAAMQAYGDAIDQAVSIGLGAGDNRQAAVVAEIAKQYGGTHINQVFPAVGATRANLGDKDSWINSLVSPTGKVGYVNISTGPVSAAQDEHAIVPVKTAIALVRDMGGNALKYFPMNGLAREDELRAVAAACAETGFALEPTGGIDKDNFEAIVRICLEAGVKQIIPHVYSSIIDKTTGATNVEDVRELLATIKRLVNEYA</sequence>
<evidence type="ECO:0000313" key="2">
    <source>
        <dbReference type="Proteomes" id="UP001157114"/>
    </source>
</evidence>
<dbReference type="Gene3D" id="3.20.20.70">
    <property type="entry name" value="Aldolase class I"/>
    <property type="match status" value="1"/>
</dbReference>
<dbReference type="NCBIfam" id="NF047796">
    <property type="entry name" value="DhDoxPGlucAldDagF"/>
    <property type="match status" value="1"/>
</dbReference>
<protein>
    <submittedName>
        <fullName evidence="1">4-hydroxy-2-ketovalerate aldolase</fullName>
    </submittedName>
</protein>
<dbReference type="RefSeq" id="WP_284240535.1">
    <property type="nucleotide sequence ID" value="NZ_BSSQ01000016.1"/>
</dbReference>
<gene>
    <name evidence="1" type="ORF">MU1_41000</name>
</gene>
<dbReference type="EMBL" id="BSSQ01000016">
    <property type="protein sequence ID" value="GLX69754.1"/>
    <property type="molecule type" value="Genomic_DNA"/>
</dbReference>
<evidence type="ECO:0000313" key="1">
    <source>
        <dbReference type="EMBL" id="GLX69754.1"/>
    </source>
</evidence>
<proteinExistence type="predicted"/>
<keyword evidence="2" id="KW-1185">Reference proteome</keyword>
<dbReference type="InterPro" id="IPR013785">
    <property type="entry name" value="Aldolase_TIM"/>
</dbReference>
<reference evidence="1 2" key="1">
    <citation type="submission" date="2023-03" db="EMBL/GenBank/DDBJ databases">
        <title>Draft genome sequence of the bacteria which degrade cell wall of Tricholomamatutake.</title>
        <authorList>
            <person name="Konishi Y."/>
            <person name="Fukuta Y."/>
            <person name="Shirasaka N."/>
        </authorList>
    </citation>
    <scope>NUCLEOTIDE SEQUENCE [LARGE SCALE GENOMIC DNA]</scope>
    <source>
        <strain evidence="2">mu1</strain>
    </source>
</reference>
<accession>A0ABQ6GFL6</accession>
<dbReference type="InterPro" id="IPR010763">
    <property type="entry name" value="DgaF"/>
</dbReference>
<name>A0ABQ6GFL6_9BACL</name>